<dbReference type="Proteomes" id="UP000460718">
    <property type="component" value="Unassembled WGS sequence"/>
</dbReference>
<feature type="domain" description="DDE Tnp4" evidence="4">
    <location>
        <begin position="194"/>
        <end position="359"/>
    </location>
</feature>
<keyword evidence="2" id="KW-0479">Metal-binding</keyword>
<evidence type="ECO:0000256" key="1">
    <source>
        <dbReference type="ARBA" id="ARBA00001968"/>
    </source>
</evidence>
<dbReference type="InterPro" id="IPR027806">
    <property type="entry name" value="HARBI1_dom"/>
</dbReference>
<gene>
    <name evidence="5" type="ORF">PF011_g30630</name>
</gene>
<dbReference type="Pfam" id="PF13359">
    <property type="entry name" value="DDE_Tnp_4"/>
    <property type="match status" value="1"/>
</dbReference>
<evidence type="ECO:0000259" key="4">
    <source>
        <dbReference type="Pfam" id="PF13359"/>
    </source>
</evidence>
<evidence type="ECO:0000313" key="6">
    <source>
        <dbReference type="Proteomes" id="UP000460718"/>
    </source>
</evidence>
<sequence length="430" mass="49750">MAPRRTQRSQQEHQQFMLALLDEREVERRAEYAEFPRQPPSDDDADTQASPCPIIDSWYNEGGAEAVRRLTNFSPREFNRLWGSVCPHVTRYWNVGRGRRSALAGKDVFFMTLSVLKFGGTWDMNAAIFCVKTPMFIKTITAFLHVLAPRMYDDWVRAKADETTMRNLVTSGRTFPNFPCALYATDVTFQHSNRPAGSMAEVMPFYSGKHKLYGLKVEVSVNPRGVAINCSDHARGNTPDITMFRNNTEFDDAIRLKSESDLNLADGGPLKETFADEWALLADKGYQGLGDQKRCIHPKKGRNLSRADQQFNDDVSSDRVIVENFFGRLCTLWRVCADKYRWSEELYDDIFQISVGLTNFHIEYNPLREHNAEEYAQREHRMLAIGKEKARKRRLSQEKYRRRKQMRHRMSLDDLPRHHDADVDSDATQM</sequence>
<dbReference type="EMBL" id="QXFW01006608">
    <property type="protein sequence ID" value="KAE8958830.1"/>
    <property type="molecule type" value="Genomic_DNA"/>
</dbReference>
<reference evidence="5 6" key="1">
    <citation type="submission" date="2018-09" db="EMBL/GenBank/DDBJ databases">
        <title>Genomic investigation of the strawberry pathogen Phytophthora fragariae indicates pathogenicity is determined by transcriptional variation in three key races.</title>
        <authorList>
            <person name="Adams T.M."/>
            <person name="Armitage A.D."/>
            <person name="Sobczyk M.K."/>
            <person name="Bates H.J."/>
            <person name="Dunwell J.M."/>
            <person name="Nellist C.F."/>
            <person name="Harrison R.J."/>
        </authorList>
    </citation>
    <scope>NUCLEOTIDE SEQUENCE [LARGE SCALE GENOMIC DNA]</scope>
    <source>
        <strain evidence="5 6">SCRP245</strain>
    </source>
</reference>
<comment type="cofactor">
    <cofactor evidence="1">
        <name>a divalent metal cation</name>
        <dbReference type="ChEBI" id="CHEBI:60240"/>
    </cofactor>
</comment>
<feature type="compositionally biased region" description="Basic and acidic residues" evidence="3">
    <location>
        <begin position="410"/>
        <end position="422"/>
    </location>
</feature>
<proteinExistence type="predicted"/>
<protein>
    <recommendedName>
        <fullName evidence="4">DDE Tnp4 domain-containing protein</fullName>
    </recommendedName>
</protein>
<evidence type="ECO:0000256" key="3">
    <source>
        <dbReference type="SAM" id="MobiDB-lite"/>
    </source>
</evidence>
<comment type="caution">
    <text evidence="5">The sequence shown here is derived from an EMBL/GenBank/DDBJ whole genome shotgun (WGS) entry which is preliminary data.</text>
</comment>
<evidence type="ECO:0000313" key="5">
    <source>
        <dbReference type="EMBL" id="KAE8958830.1"/>
    </source>
</evidence>
<organism evidence="5 6">
    <name type="scientific">Phytophthora fragariae</name>
    <dbReference type="NCBI Taxonomy" id="53985"/>
    <lineage>
        <taxon>Eukaryota</taxon>
        <taxon>Sar</taxon>
        <taxon>Stramenopiles</taxon>
        <taxon>Oomycota</taxon>
        <taxon>Peronosporomycetes</taxon>
        <taxon>Peronosporales</taxon>
        <taxon>Peronosporaceae</taxon>
        <taxon>Phytophthora</taxon>
    </lineage>
</organism>
<feature type="region of interest" description="Disordered" evidence="3">
    <location>
        <begin position="394"/>
        <end position="430"/>
    </location>
</feature>
<dbReference type="GO" id="GO:0046872">
    <property type="term" value="F:metal ion binding"/>
    <property type="evidence" value="ECO:0007669"/>
    <property type="project" value="UniProtKB-KW"/>
</dbReference>
<accession>A0A6A3GPV4</accession>
<name>A0A6A3GPV4_9STRA</name>
<feature type="compositionally biased region" description="Basic residues" evidence="3">
    <location>
        <begin position="394"/>
        <end position="409"/>
    </location>
</feature>
<dbReference type="AlphaFoldDB" id="A0A6A3GPV4"/>
<evidence type="ECO:0000256" key="2">
    <source>
        <dbReference type="ARBA" id="ARBA00022723"/>
    </source>
</evidence>